<proteinExistence type="predicted"/>
<name>A0ABU9C665_9BURK</name>
<comment type="caution">
    <text evidence="2">The sequence shown here is derived from an EMBL/GenBank/DDBJ whole genome shotgun (WGS) entry which is preliminary data.</text>
</comment>
<dbReference type="Proteomes" id="UP001379945">
    <property type="component" value="Unassembled WGS sequence"/>
</dbReference>
<reference evidence="2 3" key="1">
    <citation type="submission" date="2024-04" db="EMBL/GenBank/DDBJ databases">
        <title>Novel species of the genus Ideonella isolated from streams.</title>
        <authorList>
            <person name="Lu H."/>
        </authorList>
    </citation>
    <scope>NUCLEOTIDE SEQUENCE [LARGE SCALE GENOMIC DNA]</scope>
    <source>
        <strain evidence="2 3">LYT19W</strain>
    </source>
</reference>
<evidence type="ECO:0000313" key="3">
    <source>
        <dbReference type="Proteomes" id="UP001379945"/>
    </source>
</evidence>
<feature type="region of interest" description="Disordered" evidence="1">
    <location>
        <begin position="1"/>
        <end position="25"/>
    </location>
</feature>
<organism evidence="2 3">
    <name type="scientific">Ideonella margarita</name>
    <dbReference type="NCBI Taxonomy" id="2984191"/>
    <lineage>
        <taxon>Bacteria</taxon>
        <taxon>Pseudomonadati</taxon>
        <taxon>Pseudomonadota</taxon>
        <taxon>Betaproteobacteria</taxon>
        <taxon>Burkholderiales</taxon>
        <taxon>Sphaerotilaceae</taxon>
        <taxon>Ideonella</taxon>
    </lineage>
</organism>
<evidence type="ECO:0000313" key="2">
    <source>
        <dbReference type="EMBL" id="MEK8047380.1"/>
    </source>
</evidence>
<keyword evidence="3" id="KW-1185">Reference proteome</keyword>
<gene>
    <name evidence="2" type="ORF">AACH00_13545</name>
</gene>
<protein>
    <submittedName>
        <fullName evidence="2">Uncharacterized protein</fullName>
    </submittedName>
</protein>
<sequence length="60" mass="6597">MTRHPFSPSTLDLLPGESQQPPLRLLQHPGPRQQARALVVLPTSHWLARLGGAARRVLLG</sequence>
<dbReference type="RefSeq" id="WP_341399681.1">
    <property type="nucleotide sequence ID" value="NZ_JBBUTI010000008.1"/>
</dbReference>
<dbReference type="EMBL" id="JBBUTI010000008">
    <property type="protein sequence ID" value="MEK8047380.1"/>
    <property type="molecule type" value="Genomic_DNA"/>
</dbReference>
<accession>A0ABU9C665</accession>
<evidence type="ECO:0000256" key="1">
    <source>
        <dbReference type="SAM" id="MobiDB-lite"/>
    </source>
</evidence>